<proteinExistence type="predicted"/>
<reference evidence="3" key="1">
    <citation type="submission" date="2013-08" db="EMBL/GenBank/DDBJ databases">
        <authorList>
            <person name="Mendez C."/>
            <person name="Richter M."/>
            <person name="Ferrer M."/>
            <person name="Sanchez J."/>
        </authorList>
    </citation>
    <scope>NUCLEOTIDE SEQUENCE</scope>
</reference>
<dbReference type="Pfam" id="PF13592">
    <property type="entry name" value="HTH_33"/>
    <property type="match status" value="1"/>
</dbReference>
<protein>
    <submittedName>
        <fullName evidence="3">ISXoo2 transposase</fullName>
    </submittedName>
</protein>
<dbReference type="GO" id="GO:0003676">
    <property type="term" value="F:nucleic acid binding"/>
    <property type="evidence" value="ECO:0007669"/>
    <property type="project" value="InterPro"/>
</dbReference>
<dbReference type="InterPro" id="IPR036397">
    <property type="entry name" value="RNaseH_sf"/>
</dbReference>
<dbReference type="Pfam" id="PF13358">
    <property type="entry name" value="DDE_3"/>
    <property type="match status" value="1"/>
</dbReference>
<dbReference type="SUPFAM" id="SSF46689">
    <property type="entry name" value="Homeodomain-like"/>
    <property type="match status" value="1"/>
</dbReference>
<reference evidence="3" key="2">
    <citation type="journal article" date="2014" name="ISME J.">
        <title>Microbial stratification in low pH oxic and suboxic macroscopic growths along an acid mine drainage.</title>
        <authorList>
            <person name="Mendez-Garcia C."/>
            <person name="Mesa V."/>
            <person name="Sprenger R.R."/>
            <person name="Richter M."/>
            <person name="Diez M.S."/>
            <person name="Solano J."/>
            <person name="Bargiela R."/>
            <person name="Golyshina O.V."/>
            <person name="Manteca A."/>
            <person name="Ramos J.L."/>
            <person name="Gallego J.R."/>
            <person name="Llorente I."/>
            <person name="Martins Dos Santos V.A."/>
            <person name="Jensen O.N."/>
            <person name="Pelaez A.I."/>
            <person name="Sanchez J."/>
            <person name="Ferrer M."/>
        </authorList>
    </citation>
    <scope>NUCLEOTIDE SEQUENCE</scope>
</reference>
<gene>
    <name evidence="3" type="ORF">B2A_15166</name>
</gene>
<name>T0ZFI2_9ZZZZ</name>
<dbReference type="EMBL" id="AUZZ01011037">
    <property type="protein sequence ID" value="EQD27629.1"/>
    <property type="molecule type" value="Genomic_DNA"/>
</dbReference>
<evidence type="ECO:0000313" key="3">
    <source>
        <dbReference type="EMBL" id="EQD27629.1"/>
    </source>
</evidence>
<dbReference type="InterPro" id="IPR009057">
    <property type="entry name" value="Homeodomain-like_sf"/>
</dbReference>
<dbReference type="InterPro" id="IPR025959">
    <property type="entry name" value="Winged_HTH_dom"/>
</dbReference>
<organism evidence="3">
    <name type="scientific">mine drainage metagenome</name>
    <dbReference type="NCBI Taxonomy" id="410659"/>
    <lineage>
        <taxon>unclassified sequences</taxon>
        <taxon>metagenomes</taxon>
        <taxon>ecological metagenomes</taxon>
    </lineage>
</organism>
<dbReference type="NCBIfam" id="NF033545">
    <property type="entry name" value="transpos_IS630"/>
    <property type="match status" value="1"/>
</dbReference>
<dbReference type="AlphaFoldDB" id="T0ZFI2"/>
<comment type="caution">
    <text evidence="3">The sequence shown here is derived from an EMBL/GenBank/DDBJ whole genome shotgun (WGS) entry which is preliminary data.</text>
</comment>
<feature type="non-terminal residue" evidence="3">
    <location>
        <position position="352"/>
    </location>
</feature>
<dbReference type="InterPro" id="IPR047655">
    <property type="entry name" value="Transpos_IS630-like"/>
</dbReference>
<dbReference type="Gene3D" id="3.30.420.10">
    <property type="entry name" value="Ribonuclease H-like superfamily/Ribonuclease H"/>
    <property type="match status" value="1"/>
</dbReference>
<accession>T0ZFI2</accession>
<dbReference type="PANTHER" id="PTHR46564">
    <property type="entry name" value="TRANSPOSASE"/>
    <property type="match status" value="1"/>
</dbReference>
<dbReference type="PANTHER" id="PTHR46564:SF1">
    <property type="entry name" value="TRANSPOSASE"/>
    <property type="match status" value="1"/>
</dbReference>
<evidence type="ECO:0000259" key="2">
    <source>
        <dbReference type="Pfam" id="PF13592"/>
    </source>
</evidence>
<dbReference type="InterPro" id="IPR038717">
    <property type="entry name" value="Tc1-like_DDE_dom"/>
</dbReference>
<evidence type="ECO:0000259" key="1">
    <source>
        <dbReference type="Pfam" id="PF13358"/>
    </source>
</evidence>
<sequence>MVIRVKLNMKRDGRTLDHRTLEEIRRMAVERVREGERPSAVIASYGFHRCVIYRWLKAARGRGRGLRALASTPCTGRPRTLTPAEERQVFRWVNGKNPMQYGFDFGLWTRRIVQTLLEQKFGVHLSLASVGTLLARLDLTVQKPLQRAYQRDPQAIERWQRETWPALARQAKRERAEIYFWDESGFRADQVQGRTWGRKGHTPIVSVPGQRQGISAASAVSAQGAFWFATYPGGLNGEWFVRLLKQLMQRRTKPLHLVLDGLPTHKSKMVKAYVESTRGKLTLHFLPGYAPELNPDELVWSHAKRTGQARRPLQAGEQLEPRIRAQLSALGRNPERVRAFFRHPSVAYITDL</sequence>
<feature type="domain" description="Winged helix-turn helix" evidence="2">
    <location>
        <begin position="104"/>
        <end position="163"/>
    </location>
</feature>
<feature type="domain" description="Tc1-like transposase DDE" evidence="1">
    <location>
        <begin position="178"/>
        <end position="319"/>
    </location>
</feature>